<protein>
    <submittedName>
        <fullName evidence="1">Uncharacterized protein</fullName>
    </submittedName>
</protein>
<comment type="caution">
    <text evidence="1">The sequence shown here is derived from an EMBL/GenBank/DDBJ whole genome shotgun (WGS) entry which is preliminary data.</text>
</comment>
<evidence type="ECO:0000313" key="1">
    <source>
        <dbReference type="EMBL" id="PZD75316.1"/>
    </source>
</evidence>
<evidence type="ECO:0000313" key="2">
    <source>
        <dbReference type="Proteomes" id="UP000248857"/>
    </source>
</evidence>
<reference evidence="1 2" key="1">
    <citation type="journal article" date="2018" name="Sci. Rep.">
        <title>A novel species of the marine cyanobacterium Acaryochloris with a unique pigment content and lifestyle.</title>
        <authorList>
            <person name="Partensky F."/>
            <person name="Six C."/>
            <person name="Ratin M."/>
            <person name="Garczarek L."/>
            <person name="Vaulot D."/>
            <person name="Probert I."/>
            <person name="Calteau A."/>
            <person name="Gourvil P."/>
            <person name="Marie D."/>
            <person name="Grebert T."/>
            <person name="Bouchier C."/>
            <person name="Le Panse S."/>
            <person name="Gachenot M."/>
            <person name="Rodriguez F."/>
            <person name="Garrido J.L."/>
        </authorList>
    </citation>
    <scope>NUCLEOTIDE SEQUENCE [LARGE SCALE GENOMIC DNA]</scope>
    <source>
        <strain evidence="1 2">RCC1774</strain>
    </source>
</reference>
<accession>A0A2W1JPZ0</accession>
<organism evidence="1 2">
    <name type="scientific">Acaryochloris thomasi RCC1774</name>
    <dbReference type="NCBI Taxonomy" id="1764569"/>
    <lineage>
        <taxon>Bacteria</taxon>
        <taxon>Bacillati</taxon>
        <taxon>Cyanobacteriota</taxon>
        <taxon>Cyanophyceae</taxon>
        <taxon>Acaryochloridales</taxon>
        <taxon>Acaryochloridaceae</taxon>
        <taxon>Acaryochloris</taxon>
        <taxon>Acaryochloris thomasi</taxon>
    </lineage>
</organism>
<dbReference type="EMBL" id="PQWO01000001">
    <property type="protein sequence ID" value="PZD75316.1"/>
    <property type="molecule type" value="Genomic_DNA"/>
</dbReference>
<gene>
    <name evidence="1" type="ORF">C1752_00385</name>
</gene>
<name>A0A2W1JPZ0_9CYAN</name>
<dbReference type="Proteomes" id="UP000248857">
    <property type="component" value="Unassembled WGS sequence"/>
</dbReference>
<sequence>MLNSESFTQRLGASTVVCTTFLLVAIGGCSTAKTPEASSSAISNVAIEETSPVSNGGVTEETPPPPVEIVIEKTPATPGSVVTQETKPIYKPADSTVVAKAESVQEIPKQFQGEWNADLAQCGSEGSDGRLEIKAKQVLFYESSGPIQDITSDGDRNLTGTVELSGEGETWQTELELQLSEDKSALTQIMDDNSFVRYRCS</sequence>
<dbReference type="RefSeq" id="WP_110984361.1">
    <property type="nucleotide sequence ID" value="NZ_CAWNWM010000001.1"/>
</dbReference>
<keyword evidence="2" id="KW-1185">Reference proteome</keyword>
<proteinExistence type="predicted"/>
<dbReference type="OrthoDB" id="8453694at2"/>
<dbReference type="AlphaFoldDB" id="A0A2W1JPZ0"/>